<keyword evidence="2" id="KW-1185">Reference proteome</keyword>
<protein>
    <submittedName>
        <fullName evidence="1">SIR2 family protein</fullName>
    </submittedName>
</protein>
<dbReference type="Gene3D" id="3.40.50.1220">
    <property type="entry name" value="TPP-binding domain"/>
    <property type="match status" value="1"/>
</dbReference>
<comment type="caution">
    <text evidence="1">The sequence shown here is derived from an EMBL/GenBank/DDBJ whole genome shotgun (WGS) entry which is preliminary data.</text>
</comment>
<organism evidence="1 2">
    <name type="scientific">Lentzea rhizosphaerae</name>
    <dbReference type="NCBI Taxonomy" id="2041025"/>
    <lineage>
        <taxon>Bacteria</taxon>
        <taxon>Bacillati</taxon>
        <taxon>Actinomycetota</taxon>
        <taxon>Actinomycetes</taxon>
        <taxon>Pseudonocardiales</taxon>
        <taxon>Pseudonocardiaceae</taxon>
        <taxon>Lentzea</taxon>
    </lineage>
</organism>
<dbReference type="Proteomes" id="UP001595690">
    <property type="component" value="Unassembled WGS sequence"/>
</dbReference>
<proteinExistence type="predicted"/>
<accession>A0ABV8C7J6</accession>
<dbReference type="EMBL" id="JBHRZI010000045">
    <property type="protein sequence ID" value="MFC3897984.1"/>
    <property type="molecule type" value="Genomic_DNA"/>
</dbReference>
<dbReference type="InterPro" id="IPR029035">
    <property type="entry name" value="DHS-like_NAD/FAD-binding_dom"/>
</dbReference>
<evidence type="ECO:0000313" key="2">
    <source>
        <dbReference type="Proteomes" id="UP001595690"/>
    </source>
</evidence>
<evidence type="ECO:0000313" key="1">
    <source>
        <dbReference type="EMBL" id="MFC3897984.1"/>
    </source>
</evidence>
<reference evidence="2" key="1">
    <citation type="journal article" date="2019" name="Int. J. Syst. Evol. Microbiol.">
        <title>The Global Catalogue of Microorganisms (GCM) 10K type strain sequencing project: providing services to taxonomists for standard genome sequencing and annotation.</title>
        <authorList>
            <consortium name="The Broad Institute Genomics Platform"/>
            <consortium name="The Broad Institute Genome Sequencing Center for Infectious Disease"/>
            <person name="Wu L."/>
            <person name="Ma J."/>
        </authorList>
    </citation>
    <scope>NUCLEOTIDE SEQUENCE [LARGE SCALE GENOMIC DNA]</scope>
    <source>
        <strain evidence="2">CGMCC 4.7405</strain>
    </source>
</reference>
<dbReference type="Pfam" id="PF13289">
    <property type="entry name" value="SIR2_2"/>
    <property type="match status" value="1"/>
</dbReference>
<gene>
    <name evidence="1" type="ORF">ACFOWZ_41510</name>
</gene>
<dbReference type="RefSeq" id="WP_382379480.1">
    <property type="nucleotide sequence ID" value="NZ_JBHRZI010000045.1"/>
</dbReference>
<name>A0ABV8C7J6_9PSEU</name>
<dbReference type="SUPFAM" id="SSF52467">
    <property type="entry name" value="DHS-like NAD/FAD-binding domain"/>
    <property type="match status" value="1"/>
</dbReference>
<sequence length="1139" mass="127814">MWIRTVDFPSELIEAHRAGQLVIFVGAGASMDAPASLPSFNSLIERIGGEAESEPGEADWDRPDVFLGRLVDMDFDVHGRINAHVDLPDSEPNSLHLALARLAVSGPPPRIVTTNYDRHLSTALTNIGASYDEYVGPALPVGDDFTGVVYLHGKLGGPPERLIATDKDFGRAYLRDAWAARFLERMFAEFTVLFVGYSLNDLIVSYLTRSLGRGRRRFVLTCEPDKDQWKALGVLPIKYELDGKSHVALGDAVEGWASLASAKFLDHRQRVEQLLSVPPTLIPEDESYLEATLADPSRVVLFTEFARGQEWLAWAARRPQFERLFDPHNSDSEISWGLAQWFVEHYAASDEHSRHALDMVRERRSRLGPHVCEAIGRELHRHAATRPSWMRPWLALLVNHAPEGGVHWLELALQSSSWDGDRPTALLLFDHLTEPRLASHETFGFAEASLFEVRLRGSIHVLDEAWQQIFRPNLDDGARELLAIADRHFLLAHNLLRTAESATQSFGRSAIEPHEQDGFRDRLDPLIDAARDSLEALLRAGSAIALGYLEAWAHSDVEVLKRLAIHGWIYRADVDDTHKISWLRGRRWLYELPLRHEVFRLVARSLPGTALEVADGLVEDVVAGAKDRRPYELYNMLVWMNQHAPELRSARDALDEVQQQYPDFEPREHPDLLAWVSAGFVEARTSVTADELHERIGVDATATVSEIREDGPMLELLASTVKAYPDDGVLVLNAGGSERPEIADAVVGGWSALVVDVPTAVVFLEQLRNVELRSVVSTVCRILIQDGVDWPVLPEARELADDLWTVANVEPADVYPGELAWRALNEPAGMLASFWTRAVAAEWRAAGESWNGLDEAMRSRLDGMLAVEDERSSFVEAVLAAELSFYFNADRQWATARLIPLFDWSDESRALRVWPLYLQGGRVNDQLLEAGLLEHSLAAVRHVDALPENLRVHYFNYMAGVALSANIDSLTWVLRFTSMSDPLQRVQWLTSITWSLGRLSAEAVALNWDRWMREYWKQRLQGSPRRLTTDEASAMAGWVEFLGPAIEEAVDLAVAHEAGIRGQSQPGMLHRLDEETVRTAPAAFAKLLAHMLKHTTEPFAGCHYLRGIVSWLRDDADAEHVQEILDHAVRLRCGDVSTW</sequence>